<evidence type="ECO:0000313" key="4">
    <source>
        <dbReference type="Proteomes" id="UP000242329"/>
    </source>
</evidence>
<reference evidence="4" key="1">
    <citation type="submission" date="2016-11" db="EMBL/GenBank/DDBJ databases">
        <authorList>
            <person name="Varghese N."/>
            <person name="Submissions S."/>
        </authorList>
    </citation>
    <scope>NUCLEOTIDE SEQUENCE [LARGE SCALE GENOMIC DNA]</scope>
    <source>
        <strain evidence="4">DSM 11003</strain>
    </source>
</reference>
<evidence type="ECO:0000313" key="3">
    <source>
        <dbReference type="EMBL" id="SHG51663.1"/>
    </source>
</evidence>
<accession>A0A1M5KHK1</accession>
<feature type="transmembrane region" description="Helical" evidence="1">
    <location>
        <begin position="52"/>
        <end position="75"/>
    </location>
</feature>
<dbReference type="GO" id="GO:0080120">
    <property type="term" value="P:CAAX-box protein maturation"/>
    <property type="evidence" value="ECO:0007669"/>
    <property type="project" value="UniProtKB-ARBA"/>
</dbReference>
<protein>
    <recommendedName>
        <fullName evidence="2">CAAX prenyl protease 2/Lysostaphin resistance protein A-like domain-containing protein</fullName>
    </recommendedName>
</protein>
<keyword evidence="1" id="KW-0812">Transmembrane</keyword>
<dbReference type="AlphaFoldDB" id="A0A1M5KHK1"/>
<dbReference type="PANTHER" id="PTHR43592">
    <property type="entry name" value="CAAX AMINO TERMINAL PROTEASE"/>
    <property type="match status" value="1"/>
</dbReference>
<dbReference type="PANTHER" id="PTHR43592:SF15">
    <property type="entry name" value="CAAX AMINO TERMINAL PROTEASE FAMILY PROTEIN"/>
    <property type="match status" value="1"/>
</dbReference>
<proteinExistence type="predicted"/>
<sequence>MNFFDKRINWGLTDVILIYLGIVVAGVLFSTFSPDIITFMYFKGIEPSEINLFLVSYLLQFLITVLLVFLFVLLIRGNKWKDLGINPVSWPLFVQYGLGGGLFLIIFILLSSIPINYLNPDLSPQLYEEILRSVQNKYQLGLLFLSGALLAPLSEELFYRGMIYPVLRRYLGVRGGILLGGVIFGLAHMDLWRALPLSIGGIILCYIYEKTGSLWPSIAAHGIWNGTMALILIWV</sequence>
<dbReference type="InterPro" id="IPR003675">
    <property type="entry name" value="Rce1/LyrA-like_dom"/>
</dbReference>
<dbReference type="EMBL" id="FQWY01000005">
    <property type="protein sequence ID" value="SHG51663.1"/>
    <property type="molecule type" value="Genomic_DNA"/>
</dbReference>
<evidence type="ECO:0000259" key="2">
    <source>
        <dbReference type="Pfam" id="PF02517"/>
    </source>
</evidence>
<dbReference type="Pfam" id="PF02517">
    <property type="entry name" value="Rce1-like"/>
    <property type="match status" value="1"/>
</dbReference>
<feature type="transmembrane region" description="Helical" evidence="1">
    <location>
        <begin position="96"/>
        <end position="118"/>
    </location>
</feature>
<keyword evidence="4" id="KW-1185">Reference proteome</keyword>
<keyword evidence="1" id="KW-0472">Membrane</keyword>
<feature type="transmembrane region" description="Helical" evidence="1">
    <location>
        <begin position="12"/>
        <end position="32"/>
    </location>
</feature>
<feature type="domain" description="CAAX prenyl protease 2/Lysostaphin resistance protein A-like" evidence="2">
    <location>
        <begin position="142"/>
        <end position="226"/>
    </location>
</feature>
<evidence type="ECO:0000256" key="1">
    <source>
        <dbReference type="SAM" id="Phobius"/>
    </source>
</evidence>
<keyword evidence="1" id="KW-1133">Transmembrane helix</keyword>
<organism evidence="3 4">
    <name type="scientific">Thermosyntropha lipolytica DSM 11003</name>
    <dbReference type="NCBI Taxonomy" id="1123382"/>
    <lineage>
        <taxon>Bacteria</taxon>
        <taxon>Bacillati</taxon>
        <taxon>Bacillota</taxon>
        <taxon>Clostridia</taxon>
        <taxon>Eubacteriales</taxon>
        <taxon>Syntrophomonadaceae</taxon>
        <taxon>Thermosyntropha</taxon>
    </lineage>
</organism>
<dbReference type="STRING" id="1123382.SAMN02745221_00364"/>
<dbReference type="OrthoDB" id="9782250at2"/>
<gene>
    <name evidence="3" type="ORF">SAMN02745221_00364</name>
</gene>
<dbReference type="Proteomes" id="UP000242329">
    <property type="component" value="Unassembled WGS sequence"/>
</dbReference>
<dbReference type="GO" id="GO:0004175">
    <property type="term" value="F:endopeptidase activity"/>
    <property type="evidence" value="ECO:0007669"/>
    <property type="project" value="UniProtKB-ARBA"/>
</dbReference>
<dbReference type="RefSeq" id="WP_073089341.1">
    <property type="nucleotide sequence ID" value="NZ_FQWY01000005.1"/>
</dbReference>
<feature type="transmembrane region" description="Helical" evidence="1">
    <location>
        <begin position="171"/>
        <end position="189"/>
    </location>
</feature>
<name>A0A1M5KHK1_9FIRM</name>
<feature type="transmembrane region" description="Helical" evidence="1">
    <location>
        <begin position="214"/>
        <end position="234"/>
    </location>
</feature>